<organism evidence="2 3">
    <name type="scientific">Alishewanella tabrizica</name>
    <dbReference type="NCBI Taxonomy" id="671278"/>
    <lineage>
        <taxon>Bacteria</taxon>
        <taxon>Pseudomonadati</taxon>
        <taxon>Pseudomonadota</taxon>
        <taxon>Gammaproteobacteria</taxon>
        <taxon>Alteromonadales</taxon>
        <taxon>Alteromonadaceae</taxon>
        <taxon>Alishewanella</taxon>
    </lineage>
</organism>
<evidence type="ECO:0000313" key="2">
    <source>
        <dbReference type="EMBL" id="GGW55875.1"/>
    </source>
</evidence>
<evidence type="ECO:0008006" key="4">
    <source>
        <dbReference type="Google" id="ProtNLM"/>
    </source>
</evidence>
<feature type="transmembrane region" description="Helical" evidence="1">
    <location>
        <begin position="279"/>
        <end position="300"/>
    </location>
</feature>
<sequence>MQNPAIFEYHRTRNLAAILILLLSVSAALIHFLLTIDNRLIDTEQRLQAKALQLDNQLLPLVNFNAWITQSASLGISAQGSLLPMRLFSHAGDSLVFEDWQQKSPQIQLELNWLQHLAQAFTTLHIIQPGIEQVIYVSEQDFLFISPKPTEDFAIAELAPWFVKRNLADWQDDLLLQSTLLSHNNVVLSRRIKRGSEKVGYILFVLDVAALLKPLQQQSPEADFLLLDESGQQLGGTGQAGVIPDKLLLQVQRIGQHPFSLVMLAQREGVLQAGGRDFLTYWLGYLSVLTVFLVLCLYRLKQKIVAPVKRLTIHVERMLREQGGVRHIPSGWEEIFDKISRLKS</sequence>
<comment type="caution">
    <text evidence="2">The sequence shown here is derived from an EMBL/GenBank/DDBJ whole genome shotgun (WGS) entry which is preliminary data.</text>
</comment>
<dbReference type="Proteomes" id="UP000634667">
    <property type="component" value="Unassembled WGS sequence"/>
</dbReference>
<evidence type="ECO:0000313" key="3">
    <source>
        <dbReference type="Proteomes" id="UP000634667"/>
    </source>
</evidence>
<accession>A0ABQ2WGZ9</accession>
<reference evidence="3" key="1">
    <citation type="journal article" date="2019" name="Int. J. Syst. Evol. Microbiol.">
        <title>The Global Catalogue of Microorganisms (GCM) 10K type strain sequencing project: providing services to taxonomists for standard genome sequencing and annotation.</title>
        <authorList>
            <consortium name="The Broad Institute Genomics Platform"/>
            <consortium name="The Broad Institute Genome Sequencing Center for Infectious Disease"/>
            <person name="Wu L."/>
            <person name="Ma J."/>
        </authorList>
    </citation>
    <scope>NUCLEOTIDE SEQUENCE [LARGE SCALE GENOMIC DNA]</scope>
    <source>
        <strain evidence="3">KCTC 23723</strain>
    </source>
</reference>
<keyword evidence="1" id="KW-0812">Transmembrane</keyword>
<keyword evidence="1" id="KW-1133">Transmembrane helix</keyword>
<dbReference type="EMBL" id="BMYR01000003">
    <property type="protein sequence ID" value="GGW55875.1"/>
    <property type="molecule type" value="Genomic_DNA"/>
</dbReference>
<dbReference type="RefSeq" id="WP_189481152.1">
    <property type="nucleotide sequence ID" value="NZ_BMYR01000003.1"/>
</dbReference>
<feature type="transmembrane region" description="Helical" evidence="1">
    <location>
        <begin position="15"/>
        <end position="36"/>
    </location>
</feature>
<gene>
    <name evidence="2" type="ORF">GCM10008111_10060</name>
</gene>
<protein>
    <recommendedName>
        <fullName evidence="4">Double Cache domain-containing protein</fullName>
    </recommendedName>
</protein>
<keyword evidence="3" id="KW-1185">Reference proteome</keyword>
<evidence type="ECO:0000256" key="1">
    <source>
        <dbReference type="SAM" id="Phobius"/>
    </source>
</evidence>
<proteinExistence type="predicted"/>
<keyword evidence="1" id="KW-0472">Membrane</keyword>
<name>A0ABQ2WGZ9_9ALTE</name>